<dbReference type="GO" id="GO:0005540">
    <property type="term" value="F:hyaluronic acid binding"/>
    <property type="evidence" value="ECO:0007669"/>
    <property type="project" value="InterPro"/>
</dbReference>
<dbReference type="EMBL" id="LRGB01000687">
    <property type="protein sequence ID" value="KZS16824.1"/>
    <property type="molecule type" value="Genomic_DNA"/>
</dbReference>
<feature type="coiled-coil region" evidence="4">
    <location>
        <begin position="1058"/>
        <end position="1095"/>
    </location>
</feature>
<dbReference type="Proteomes" id="UP000076858">
    <property type="component" value="Unassembled WGS sequence"/>
</dbReference>
<accession>A0A0P5ZIK5</accession>
<evidence type="ECO:0000313" key="7">
    <source>
        <dbReference type="Proteomes" id="UP000076858"/>
    </source>
</evidence>
<feature type="coiled-coil region" evidence="4">
    <location>
        <begin position="154"/>
        <end position="305"/>
    </location>
</feature>
<comment type="subcellular location">
    <subcellularLocation>
        <location evidence="1">Cytoplasm</location>
        <location evidence="1">Cytoskeleton</location>
        <location evidence="1">Spindle</location>
    </subcellularLocation>
</comment>
<feature type="coiled-coil region" evidence="4">
    <location>
        <begin position="524"/>
        <end position="749"/>
    </location>
</feature>
<evidence type="ECO:0000256" key="1">
    <source>
        <dbReference type="ARBA" id="ARBA00004186"/>
    </source>
</evidence>
<dbReference type="InterPro" id="IPR026203">
    <property type="entry name" value="IHABP"/>
</dbReference>
<feature type="coiled-coil region" evidence="4">
    <location>
        <begin position="340"/>
        <end position="402"/>
    </location>
</feature>
<feature type="compositionally biased region" description="Polar residues" evidence="5">
    <location>
        <begin position="43"/>
        <end position="57"/>
    </location>
</feature>
<evidence type="ECO:0000313" key="6">
    <source>
        <dbReference type="EMBL" id="KZS16824.1"/>
    </source>
</evidence>
<keyword evidence="3" id="KW-0206">Cytoskeleton</keyword>
<evidence type="ECO:0000256" key="3">
    <source>
        <dbReference type="ARBA" id="ARBA00023212"/>
    </source>
</evidence>
<dbReference type="OrthoDB" id="419631at2759"/>
<feature type="compositionally biased region" description="Low complexity" evidence="5">
    <location>
        <begin position="58"/>
        <end position="77"/>
    </location>
</feature>
<dbReference type="InterPro" id="IPR031794">
    <property type="entry name" value="HMMR_C"/>
</dbReference>
<sequence length="1353" mass="156938">MSFAKAKRFEPEKVCGPPPTAYDPKHPFGTGVISFPKGDRFPQGSTPNHLQPPQQDGTMTRSHSSSSIGSTDSTATSKSVQGKKDHTHCNKQIADLEKELRNITMERNQLLRRRNHPINDTHHIDNKENKEPAQANEGDNMAEIIMLNTTILDLRSKLESVKSLEEEKQLLENERDNALADLELKEIEVLRVTTEIEDLKRVFEKEETLRYELEAALKQANDEKKEMEAQISEFSLKIENLENVRVELVKEIDMMKESFQRDLNAQEIQHKTEVEAMQAANKEQVQQLENNLQQLVAEHDAESEQIKFEYGKQIDELHQNHATTLSQLANDHSTHINDLQLSHQEQISRLESSRDEIEAERLHLHQKCEQIGVTLETKMDEIETLKVQLDVAEEKLETSRVQAEDKYSSMKRSLELDIAECQTRSEEQRRSEQEKLRSDYESKLMLLEQNHLQLTEQLRAQQEQFEEAEKAHILSCSQYDEKLKRLNDNNQTEKEILMWQMSQQRENLELELKTEFENRLCEKEADFERQRANWETQMNEANEDHANQLATLQSNHSVQLNNYRELHEAALETLEREKKDILEVRALVEKNLQIKEAEIEKVTSEMKEAVNKLQLDLEMLRESNSQLVADVLRVEQERIMTEEKIEVEKVQMKAQAEQEKELLVKSYENVIDSIRSEATRKEEQVSELVSKLSVNEETLQKELEKKEKEIEDIKITHEDVVSQMSIQHLDEIKTLHKNYEKVIAAKEEKFIAEREQLSAVHHETVEALKGHNLLELQKLQEAFRMTFTALERKLEMEKEDLARAHAKELAELNSSYESKMEAVNKHHEAVVEKLNKNYEEAMDNSQELQQSLDYLRLEFQAVLAAAESKEAHHKAEVEKMTHAIQFKENEITHLGETLRRREKETADEWIQRETSIMAQLTEQNQKSVQEFESHLQEIRAQLQQSKEETVRIKEERDVARDDVAVFQVQTEAQLAALSEQYDQERAMLIEKLSVQTREIEEINSTKIQDLQTQLAESQRDLEEIRWASLRQIEKMEHDHEEAILTAVREALEPVDNELESLRKDREAYLLLKKEYQDLQARIEPFRDQLEMYEAEKKALLSQALFAESSMASLAAKYTQLLGHQNSKQKIHHLDKLKQDIFNLRKELAEKNLALEKEKKARQKADARVKELSGQKKYDPAEAFKVPENPAAASIVNKAPPKLGVAKLSAVPSPAAVSKEAGRQQRKPLRPQGQATGFFLSMDDIEKERAEMEQEKQLQMDSRRKASANFEAFEVDFSTSSSRRETFDIPSASAKQLNVTRNMTDTKQNNKENINQGLFPNDLSDISVSDELLLKNKLKSRVDHLTSTPLQRHT</sequence>
<dbReference type="STRING" id="35525.A0A0P5ZIK5"/>
<evidence type="ECO:0000256" key="2">
    <source>
        <dbReference type="ARBA" id="ARBA00022490"/>
    </source>
</evidence>
<proteinExistence type="predicted"/>
<dbReference type="PANTHER" id="PTHR18956">
    <property type="entry name" value="HYALURONAN MEDIATED MOTILITY RECEPTOR"/>
    <property type="match status" value="1"/>
</dbReference>
<dbReference type="GO" id="GO:0005819">
    <property type="term" value="C:spindle"/>
    <property type="evidence" value="ECO:0007669"/>
    <property type="project" value="UniProtKB-SubCell"/>
</dbReference>
<evidence type="ECO:0000256" key="5">
    <source>
        <dbReference type="SAM" id="MobiDB-lite"/>
    </source>
</evidence>
<feature type="region of interest" description="Disordered" evidence="5">
    <location>
        <begin position="1"/>
        <end position="89"/>
    </location>
</feature>
<evidence type="ECO:0000256" key="4">
    <source>
        <dbReference type="SAM" id="Coils"/>
    </source>
</evidence>
<name>A0A0P5ZIK5_9CRUS</name>
<feature type="coiled-coil region" evidence="4">
    <location>
        <begin position="917"/>
        <end position="962"/>
    </location>
</feature>
<dbReference type="Pfam" id="PF15908">
    <property type="entry name" value="HMMR_C"/>
    <property type="match status" value="1"/>
</dbReference>
<keyword evidence="4" id="KW-0175">Coiled coil</keyword>
<organism evidence="6 7">
    <name type="scientific">Daphnia magna</name>
    <dbReference type="NCBI Taxonomy" id="35525"/>
    <lineage>
        <taxon>Eukaryota</taxon>
        <taxon>Metazoa</taxon>
        <taxon>Ecdysozoa</taxon>
        <taxon>Arthropoda</taxon>
        <taxon>Crustacea</taxon>
        <taxon>Branchiopoda</taxon>
        <taxon>Diplostraca</taxon>
        <taxon>Cladocera</taxon>
        <taxon>Anomopoda</taxon>
        <taxon>Daphniidae</taxon>
        <taxon>Daphnia</taxon>
    </lineage>
</organism>
<feature type="coiled-coil region" evidence="4">
    <location>
        <begin position="430"/>
        <end position="496"/>
    </location>
</feature>
<keyword evidence="2" id="KW-0963">Cytoplasm</keyword>
<keyword evidence="7" id="KW-1185">Reference proteome</keyword>
<dbReference type="PANTHER" id="PTHR18956:SF6">
    <property type="entry name" value="HYALURONAN MEDIATED MOTILITY RECEPTOR"/>
    <property type="match status" value="1"/>
</dbReference>
<gene>
    <name evidence="6" type="ORF">APZ42_017387</name>
</gene>
<feature type="coiled-coil region" evidence="4">
    <location>
        <begin position="787"/>
        <end position="858"/>
    </location>
</feature>
<feature type="coiled-coil region" evidence="4">
    <location>
        <begin position="1133"/>
        <end position="1174"/>
    </location>
</feature>
<protein>
    <submittedName>
        <fullName evidence="6">Uncharacterized protein</fullName>
    </submittedName>
</protein>
<reference evidence="6 7" key="1">
    <citation type="submission" date="2016-03" db="EMBL/GenBank/DDBJ databases">
        <title>EvidentialGene: Evidence-directed Construction of Genes on Genomes.</title>
        <authorList>
            <person name="Gilbert D.G."/>
            <person name="Choi J.-H."/>
            <person name="Mockaitis K."/>
            <person name="Colbourne J."/>
            <person name="Pfrender M."/>
        </authorList>
    </citation>
    <scope>NUCLEOTIDE SEQUENCE [LARGE SCALE GENOMIC DNA]</scope>
    <source>
        <strain evidence="6 7">Xinb3</strain>
        <tissue evidence="6">Complete organism</tissue>
    </source>
</reference>
<comment type="caution">
    <text evidence="6">The sequence shown here is derived from an EMBL/GenBank/DDBJ whole genome shotgun (WGS) entry which is preliminary data.</text>
</comment>